<name>A0ABT4RV95_9ACTN</name>
<feature type="domain" description="Fatty acid desaturase" evidence="11">
    <location>
        <begin position="54"/>
        <end position="271"/>
    </location>
</feature>
<evidence type="ECO:0000259" key="11">
    <source>
        <dbReference type="Pfam" id="PF00487"/>
    </source>
</evidence>
<sequence length="309" mass="34457">MTATQPTRDDVQPVANENLDRFLTGTVTVLPILALGLVAWQVWSELLGWSDLIVFAIMYVSTGLGITVGFHRLFTHRSFKTTKAVRAILAALGSAAIEGPVISWVADHRKHHTFSDKPGDPHSPHVDHGHGLKGALNGLFHAHVGWLFIHTERGLKTRYAPDLMKDPIVSFINRTFLLWVLAGLAVPFLLGWAIGGSLATALTGLLWGGAVRMLVLHHATYSINSLCHFFGRRRFETGDESRNVWWLSFFTFGEAWHNNHHAFPTSARHGLNRWNFDPSAWVIWGLEKTGLAWDVVRVTPERQAAKLAT</sequence>
<evidence type="ECO:0000313" key="12">
    <source>
        <dbReference type="EMBL" id="MDA0142485.1"/>
    </source>
</evidence>
<evidence type="ECO:0000256" key="5">
    <source>
        <dbReference type="ARBA" id="ARBA00022989"/>
    </source>
</evidence>
<evidence type="ECO:0000256" key="8">
    <source>
        <dbReference type="ARBA" id="ARBA00023098"/>
    </source>
</evidence>
<dbReference type="Pfam" id="PF00487">
    <property type="entry name" value="FA_desaturase"/>
    <property type="match status" value="1"/>
</dbReference>
<keyword evidence="7" id="KW-0408">Iron</keyword>
<protein>
    <submittedName>
        <fullName evidence="12">Fatty acid desaturase</fullName>
        <ecNumber evidence="12">1.14.19.-</ecNumber>
    </submittedName>
</protein>
<dbReference type="PANTHER" id="PTHR11351:SF3">
    <property type="entry name" value="BLL4393 PROTEIN"/>
    <property type="match status" value="1"/>
</dbReference>
<keyword evidence="4" id="KW-0276">Fatty acid metabolism</keyword>
<evidence type="ECO:0000256" key="10">
    <source>
        <dbReference type="SAM" id="Phobius"/>
    </source>
</evidence>
<reference evidence="12" key="1">
    <citation type="submission" date="2022-10" db="EMBL/GenBank/DDBJ databases">
        <title>The WGS of Solirubrobacter sp. CPCC 204708.</title>
        <authorList>
            <person name="Jiang Z."/>
        </authorList>
    </citation>
    <scope>NUCLEOTIDE SEQUENCE</scope>
    <source>
        <strain evidence="12">CPCC 204708</strain>
    </source>
</reference>
<dbReference type="RefSeq" id="WP_202956538.1">
    <property type="nucleotide sequence ID" value="NZ_JAPCID010000094.1"/>
</dbReference>
<dbReference type="EC" id="1.14.19.-" evidence="12"/>
<dbReference type="GO" id="GO:0016491">
    <property type="term" value="F:oxidoreductase activity"/>
    <property type="evidence" value="ECO:0007669"/>
    <property type="project" value="UniProtKB-KW"/>
</dbReference>
<dbReference type="InterPro" id="IPR015876">
    <property type="entry name" value="Acyl-CoA_DS"/>
</dbReference>
<keyword evidence="3 10" id="KW-0812">Transmembrane</keyword>
<dbReference type="CDD" id="cd03505">
    <property type="entry name" value="Delta9-FADS-like"/>
    <property type="match status" value="1"/>
</dbReference>
<organism evidence="12 13">
    <name type="scientific">Solirubrobacter deserti</name>
    <dbReference type="NCBI Taxonomy" id="2282478"/>
    <lineage>
        <taxon>Bacteria</taxon>
        <taxon>Bacillati</taxon>
        <taxon>Actinomycetota</taxon>
        <taxon>Thermoleophilia</taxon>
        <taxon>Solirubrobacterales</taxon>
        <taxon>Solirubrobacteraceae</taxon>
        <taxon>Solirubrobacter</taxon>
    </lineage>
</organism>
<gene>
    <name evidence="12" type="ORF">OJ962_33685</name>
</gene>
<keyword evidence="9 10" id="KW-0472">Membrane</keyword>
<evidence type="ECO:0000256" key="9">
    <source>
        <dbReference type="ARBA" id="ARBA00023136"/>
    </source>
</evidence>
<keyword evidence="8" id="KW-0443">Lipid metabolism</keyword>
<proteinExistence type="inferred from homology"/>
<dbReference type="Proteomes" id="UP001147700">
    <property type="component" value="Unassembled WGS sequence"/>
</dbReference>
<comment type="caution">
    <text evidence="12">The sequence shown here is derived from an EMBL/GenBank/DDBJ whole genome shotgun (WGS) entry which is preliminary data.</text>
</comment>
<feature type="transmembrane region" description="Helical" evidence="10">
    <location>
        <begin position="21"/>
        <end position="40"/>
    </location>
</feature>
<accession>A0ABT4RV95</accession>
<comment type="similarity">
    <text evidence="2">Belongs to the fatty acid desaturase type 2 family.</text>
</comment>
<evidence type="ECO:0000256" key="3">
    <source>
        <dbReference type="ARBA" id="ARBA00022692"/>
    </source>
</evidence>
<evidence type="ECO:0000256" key="7">
    <source>
        <dbReference type="ARBA" id="ARBA00023004"/>
    </source>
</evidence>
<dbReference type="InterPro" id="IPR005804">
    <property type="entry name" value="FA_desaturase_dom"/>
</dbReference>
<dbReference type="PRINTS" id="PR00075">
    <property type="entry name" value="FACDDSATRASE"/>
</dbReference>
<dbReference type="EMBL" id="JAPCID010000094">
    <property type="protein sequence ID" value="MDA0142485.1"/>
    <property type="molecule type" value="Genomic_DNA"/>
</dbReference>
<evidence type="ECO:0000256" key="1">
    <source>
        <dbReference type="ARBA" id="ARBA00004141"/>
    </source>
</evidence>
<evidence type="ECO:0000256" key="6">
    <source>
        <dbReference type="ARBA" id="ARBA00023002"/>
    </source>
</evidence>
<comment type="subcellular location">
    <subcellularLocation>
        <location evidence="1">Membrane</location>
        <topology evidence="1">Multi-pass membrane protein</topology>
    </subcellularLocation>
</comment>
<keyword evidence="6 12" id="KW-0560">Oxidoreductase</keyword>
<keyword evidence="5 10" id="KW-1133">Transmembrane helix</keyword>
<feature type="transmembrane region" description="Helical" evidence="10">
    <location>
        <begin position="52"/>
        <end position="75"/>
    </location>
</feature>
<evidence type="ECO:0000256" key="2">
    <source>
        <dbReference type="ARBA" id="ARBA00008749"/>
    </source>
</evidence>
<evidence type="ECO:0000313" key="13">
    <source>
        <dbReference type="Proteomes" id="UP001147700"/>
    </source>
</evidence>
<evidence type="ECO:0000256" key="4">
    <source>
        <dbReference type="ARBA" id="ARBA00022832"/>
    </source>
</evidence>
<keyword evidence="13" id="KW-1185">Reference proteome</keyword>
<feature type="transmembrane region" description="Helical" evidence="10">
    <location>
        <begin position="176"/>
        <end position="207"/>
    </location>
</feature>
<dbReference type="PANTHER" id="PTHR11351">
    <property type="entry name" value="ACYL-COA DESATURASE"/>
    <property type="match status" value="1"/>
</dbReference>